<gene>
    <name evidence="1" type="ORF">V6N12_069677</name>
</gene>
<protein>
    <submittedName>
        <fullName evidence="1">Uncharacterized protein</fullName>
    </submittedName>
</protein>
<name>A0ABR2FEX6_9ROSI</name>
<evidence type="ECO:0000313" key="1">
    <source>
        <dbReference type="EMBL" id="KAK8579351.1"/>
    </source>
</evidence>
<evidence type="ECO:0000313" key="2">
    <source>
        <dbReference type="Proteomes" id="UP001472677"/>
    </source>
</evidence>
<proteinExistence type="predicted"/>
<organism evidence="1 2">
    <name type="scientific">Hibiscus sabdariffa</name>
    <name type="common">roselle</name>
    <dbReference type="NCBI Taxonomy" id="183260"/>
    <lineage>
        <taxon>Eukaryota</taxon>
        <taxon>Viridiplantae</taxon>
        <taxon>Streptophyta</taxon>
        <taxon>Embryophyta</taxon>
        <taxon>Tracheophyta</taxon>
        <taxon>Spermatophyta</taxon>
        <taxon>Magnoliopsida</taxon>
        <taxon>eudicotyledons</taxon>
        <taxon>Gunneridae</taxon>
        <taxon>Pentapetalae</taxon>
        <taxon>rosids</taxon>
        <taxon>malvids</taxon>
        <taxon>Malvales</taxon>
        <taxon>Malvaceae</taxon>
        <taxon>Malvoideae</taxon>
        <taxon>Hibiscus</taxon>
    </lineage>
</organism>
<comment type="caution">
    <text evidence="1">The sequence shown here is derived from an EMBL/GenBank/DDBJ whole genome shotgun (WGS) entry which is preliminary data.</text>
</comment>
<sequence>MVEGRGGERLTVGDEVCLMGFDEGCARFRRAEWCLVLMVGGLDGVKNGEVLVRGCWYLARGLVQCHWCSMKDGMRVGRWCKTKGEMTLDGGFCG</sequence>
<keyword evidence="2" id="KW-1185">Reference proteome</keyword>
<dbReference type="Proteomes" id="UP001472677">
    <property type="component" value="Unassembled WGS sequence"/>
</dbReference>
<reference evidence="1 2" key="1">
    <citation type="journal article" date="2024" name="G3 (Bethesda)">
        <title>Genome assembly of Hibiscus sabdariffa L. provides insights into metabolisms of medicinal natural products.</title>
        <authorList>
            <person name="Kim T."/>
        </authorList>
    </citation>
    <scope>NUCLEOTIDE SEQUENCE [LARGE SCALE GENOMIC DNA]</scope>
    <source>
        <strain evidence="1">TK-2024</strain>
        <tissue evidence="1">Old leaves</tissue>
    </source>
</reference>
<accession>A0ABR2FEX6</accession>
<dbReference type="EMBL" id="JBBPBM010000006">
    <property type="protein sequence ID" value="KAK8579351.1"/>
    <property type="molecule type" value="Genomic_DNA"/>
</dbReference>